<sequence>MMEIFFNSPSISEKNSDIDDSFDNITENEDDCNSLLAEIASINKAKELVASDTDSTDDNDSENTDWEISSILTIASKSTEVENEVEILRINSSKLTPCALVDMINRSIQRCSETKDLQRLLQLIGTWQIDSNAVSSLGNKNLLAPCIGYKSYYALQINGPIVTAAKPQQKSWYICCNCFEKNGGHLYVRLGTGKSALQCKMQENHNEDVKKSLQLIVIEQLFNSTLLSTNENSIYLSTPIILTPCEPPSFFIISSLFKLYQLEEPNSLEEYKSTLPLKLYGLLDSIVQVLFEKRREYANLRRKYRHSDNDCKPTNDDNKIQKIVVFICSITISVGYKVNAAGITRKYEQVLKIKHMELADPKLCI</sequence>
<evidence type="ECO:0000313" key="2">
    <source>
        <dbReference type="Proteomes" id="UP000247702"/>
    </source>
</evidence>
<dbReference type="Proteomes" id="UP000247702">
    <property type="component" value="Unassembled WGS sequence"/>
</dbReference>
<dbReference type="EMBL" id="BEXD01003157">
    <property type="protein sequence ID" value="GBC00390.1"/>
    <property type="molecule type" value="Genomic_DNA"/>
</dbReference>
<comment type="caution">
    <text evidence="1">The sequence shown here is derived from an EMBL/GenBank/DDBJ whole genome shotgun (WGS) entry which is preliminary data.</text>
</comment>
<protein>
    <submittedName>
        <fullName evidence="1">Uncharacterized protein</fullName>
    </submittedName>
</protein>
<dbReference type="AlphaFoldDB" id="A0A2Z6RTP9"/>
<evidence type="ECO:0000313" key="1">
    <source>
        <dbReference type="EMBL" id="GBC00390.1"/>
    </source>
</evidence>
<name>A0A2Z6RTP9_9GLOM</name>
<gene>
    <name evidence="1" type="ORF">RclHR1_03840012</name>
</gene>
<proteinExistence type="predicted"/>
<accession>A0A2Z6RTP9</accession>
<keyword evidence="2" id="KW-1185">Reference proteome</keyword>
<reference evidence="1 2" key="1">
    <citation type="submission" date="2017-11" db="EMBL/GenBank/DDBJ databases">
        <title>The genome of Rhizophagus clarus HR1 reveals common genetic basis of auxotrophy among arbuscular mycorrhizal fungi.</title>
        <authorList>
            <person name="Kobayashi Y."/>
        </authorList>
    </citation>
    <scope>NUCLEOTIDE SEQUENCE [LARGE SCALE GENOMIC DNA]</scope>
    <source>
        <strain evidence="1 2">HR1</strain>
    </source>
</reference>
<organism evidence="1 2">
    <name type="scientific">Rhizophagus clarus</name>
    <dbReference type="NCBI Taxonomy" id="94130"/>
    <lineage>
        <taxon>Eukaryota</taxon>
        <taxon>Fungi</taxon>
        <taxon>Fungi incertae sedis</taxon>
        <taxon>Mucoromycota</taxon>
        <taxon>Glomeromycotina</taxon>
        <taxon>Glomeromycetes</taxon>
        <taxon>Glomerales</taxon>
        <taxon>Glomeraceae</taxon>
        <taxon>Rhizophagus</taxon>
    </lineage>
</organism>